<keyword evidence="4 6" id="KW-1133">Transmembrane helix</keyword>
<evidence type="ECO:0000259" key="7">
    <source>
        <dbReference type="Pfam" id="PF03388"/>
    </source>
</evidence>
<evidence type="ECO:0000313" key="9">
    <source>
        <dbReference type="Proteomes" id="UP000664859"/>
    </source>
</evidence>
<accession>A0A835Z6N1</accession>
<dbReference type="AlphaFoldDB" id="A0A835Z6N1"/>
<dbReference type="SUPFAM" id="SSF49899">
    <property type="entry name" value="Concanavalin A-like lectins/glucanases"/>
    <property type="match status" value="1"/>
</dbReference>
<comment type="caution">
    <text evidence="8">The sequence shown here is derived from an EMBL/GenBank/DDBJ whole genome shotgun (WGS) entry which is preliminary data.</text>
</comment>
<dbReference type="Proteomes" id="UP000664859">
    <property type="component" value="Unassembled WGS sequence"/>
</dbReference>
<feature type="transmembrane region" description="Helical" evidence="6">
    <location>
        <begin position="383"/>
        <end position="401"/>
    </location>
</feature>
<dbReference type="GO" id="GO:0030134">
    <property type="term" value="C:COPII-coated ER to Golgi transport vesicle"/>
    <property type="evidence" value="ECO:0007669"/>
    <property type="project" value="TreeGrafter"/>
</dbReference>
<dbReference type="Gene3D" id="2.60.120.200">
    <property type="match status" value="1"/>
</dbReference>
<feature type="domain" description="L-type lectin-like" evidence="7">
    <location>
        <begin position="28"/>
        <end position="222"/>
    </location>
</feature>
<dbReference type="EMBL" id="JAFCMP010000108">
    <property type="protein sequence ID" value="KAG5186652.1"/>
    <property type="molecule type" value="Genomic_DNA"/>
</dbReference>
<dbReference type="GO" id="GO:0005537">
    <property type="term" value="F:D-mannose binding"/>
    <property type="evidence" value="ECO:0007669"/>
    <property type="project" value="TreeGrafter"/>
</dbReference>
<evidence type="ECO:0000256" key="4">
    <source>
        <dbReference type="ARBA" id="ARBA00022989"/>
    </source>
</evidence>
<keyword evidence="2 6" id="KW-0812">Transmembrane</keyword>
<evidence type="ECO:0000256" key="6">
    <source>
        <dbReference type="SAM" id="Phobius"/>
    </source>
</evidence>
<protein>
    <recommendedName>
        <fullName evidence="7">L-type lectin-like domain-containing protein</fullName>
    </recommendedName>
</protein>
<organism evidence="8 9">
    <name type="scientific">Tribonema minus</name>
    <dbReference type="NCBI Taxonomy" id="303371"/>
    <lineage>
        <taxon>Eukaryota</taxon>
        <taxon>Sar</taxon>
        <taxon>Stramenopiles</taxon>
        <taxon>Ochrophyta</taxon>
        <taxon>PX clade</taxon>
        <taxon>Xanthophyceae</taxon>
        <taxon>Tribonematales</taxon>
        <taxon>Tribonemataceae</taxon>
        <taxon>Tribonema</taxon>
    </lineage>
</organism>
<dbReference type="GO" id="GO:0005793">
    <property type="term" value="C:endoplasmic reticulum-Golgi intermediate compartment"/>
    <property type="evidence" value="ECO:0007669"/>
    <property type="project" value="TreeGrafter"/>
</dbReference>
<proteinExistence type="predicted"/>
<dbReference type="GO" id="GO:0006888">
    <property type="term" value="P:endoplasmic reticulum to Golgi vesicle-mediated transport"/>
    <property type="evidence" value="ECO:0007669"/>
    <property type="project" value="TreeGrafter"/>
</dbReference>
<evidence type="ECO:0000256" key="2">
    <source>
        <dbReference type="ARBA" id="ARBA00022692"/>
    </source>
</evidence>
<name>A0A835Z6N1_9STRA</name>
<evidence type="ECO:0000256" key="3">
    <source>
        <dbReference type="ARBA" id="ARBA00022729"/>
    </source>
</evidence>
<gene>
    <name evidence="8" type="ORF">JKP88DRAFT_254461</name>
</gene>
<dbReference type="InterPro" id="IPR013320">
    <property type="entry name" value="ConA-like_dom_sf"/>
</dbReference>
<keyword evidence="5 6" id="KW-0472">Membrane</keyword>
<dbReference type="Pfam" id="PF03388">
    <property type="entry name" value="Lectin_leg-like"/>
    <property type="match status" value="1"/>
</dbReference>
<keyword evidence="3" id="KW-0732">Signal</keyword>
<reference evidence="8" key="1">
    <citation type="submission" date="2021-02" db="EMBL/GenBank/DDBJ databases">
        <title>First Annotated Genome of the Yellow-green Alga Tribonema minus.</title>
        <authorList>
            <person name="Mahan K.M."/>
        </authorList>
    </citation>
    <scope>NUCLEOTIDE SEQUENCE</scope>
    <source>
        <strain evidence="8">UTEX B ZZ1240</strain>
    </source>
</reference>
<dbReference type="InterPro" id="IPR051136">
    <property type="entry name" value="Intracellular_Lectin-GPT"/>
</dbReference>
<comment type="subcellular location">
    <subcellularLocation>
        <location evidence="1">Membrane</location>
        <topology evidence="1">Single-pass type I membrane protein</topology>
    </subcellularLocation>
</comment>
<dbReference type="PANTHER" id="PTHR12223:SF28">
    <property type="entry name" value="LECTIN, MANNOSE BINDING 1 LIKE"/>
    <property type="match status" value="1"/>
</dbReference>
<dbReference type="InterPro" id="IPR005052">
    <property type="entry name" value="Lectin_leg"/>
</dbReference>
<sequence length="416" mass="45575">MALLLRSAAADPVPHATFAAPFASFDPKTGMRRMDGWRTAGRARVFMGSVRLTEPQPGDTGAAWTKLPADLGGNGGNDAFSFDTRFRMSGLNHREAGESLAWLVVNDATPTVLSDGDAAAAAADFFGVTARFQGLAVVLTAEHADAAGDALKDAQKIALYANNGGLEPEELGSCLKPLYYDEARDDFQPSLYSTLRLSYDKGRVILQVDPRNTQNWSTCVSSGRLPSIIPPKADAWRRHAAAGIVARTGAKQSRFEVMAFNLYTEALEAAEATSPDWEGPPDRALMIAHQLEHSLFEVKQAIEAMLGRVEKRAADDQWRIVELEARLSDAALGLVEGRLDEIEERLTKVSQPLVDARVMQVEARAKYRLGAFTKETAATGRGWVRPFAVILALLALFAWYTHREFVAMNKWNSNYM</sequence>
<evidence type="ECO:0000313" key="8">
    <source>
        <dbReference type="EMBL" id="KAG5186652.1"/>
    </source>
</evidence>
<dbReference type="PANTHER" id="PTHR12223">
    <property type="entry name" value="VESICULAR MANNOSE-BINDING LECTIN"/>
    <property type="match status" value="1"/>
</dbReference>
<dbReference type="GO" id="GO:0005789">
    <property type="term" value="C:endoplasmic reticulum membrane"/>
    <property type="evidence" value="ECO:0007669"/>
    <property type="project" value="TreeGrafter"/>
</dbReference>
<evidence type="ECO:0000256" key="5">
    <source>
        <dbReference type="ARBA" id="ARBA00023136"/>
    </source>
</evidence>
<keyword evidence="9" id="KW-1185">Reference proteome</keyword>
<evidence type="ECO:0000256" key="1">
    <source>
        <dbReference type="ARBA" id="ARBA00004479"/>
    </source>
</evidence>
<dbReference type="GO" id="GO:0000139">
    <property type="term" value="C:Golgi membrane"/>
    <property type="evidence" value="ECO:0007669"/>
    <property type="project" value="TreeGrafter"/>
</dbReference>